<dbReference type="FunFam" id="4.10.970.10:FF:000001">
    <property type="entry name" value="X-ray repair cross-complementing protein 6 isoform X1"/>
    <property type="match status" value="1"/>
</dbReference>
<evidence type="ECO:0000256" key="14">
    <source>
        <dbReference type="SAM" id="MobiDB-lite"/>
    </source>
</evidence>
<evidence type="ECO:0000256" key="8">
    <source>
        <dbReference type="ARBA" id="ARBA00022840"/>
    </source>
</evidence>
<dbReference type="EMBL" id="EAAA01001107">
    <property type="status" value="NOT_ANNOTATED_CDS"/>
    <property type="molecule type" value="Genomic_DNA"/>
</dbReference>
<protein>
    <recommendedName>
        <fullName evidence="3">DNA helicase</fullName>
        <ecNumber evidence="3">3.6.4.12</ecNumber>
    </recommendedName>
</protein>
<dbReference type="FunFam" id="3.40.50.410:FF:000080">
    <property type="entry name" value="X-ray repair-complementing defective repair in Chinese hamster cells 6"/>
    <property type="match status" value="1"/>
</dbReference>
<evidence type="ECO:0000256" key="9">
    <source>
        <dbReference type="ARBA" id="ARBA00023125"/>
    </source>
</evidence>
<dbReference type="Pfam" id="PF03731">
    <property type="entry name" value="Ku_N"/>
    <property type="match status" value="1"/>
</dbReference>
<comment type="similarity">
    <text evidence="2">Belongs to the ku70 family.</text>
</comment>
<dbReference type="FunFam" id="2.40.290.10:FF:000001">
    <property type="entry name" value="X-ray repair cross complementing 6"/>
    <property type="match status" value="1"/>
</dbReference>
<evidence type="ECO:0000256" key="3">
    <source>
        <dbReference type="ARBA" id="ARBA00012551"/>
    </source>
</evidence>
<keyword evidence="9" id="KW-0238">DNA-binding</keyword>
<keyword evidence="7" id="KW-0347">Helicase</keyword>
<dbReference type="GO" id="GO:0016787">
    <property type="term" value="F:hydrolase activity"/>
    <property type="evidence" value="ECO:0007669"/>
    <property type="project" value="UniProtKB-KW"/>
</dbReference>
<evidence type="ECO:0000256" key="13">
    <source>
        <dbReference type="ARBA" id="ARBA00047995"/>
    </source>
</evidence>
<evidence type="ECO:0000256" key="4">
    <source>
        <dbReference type="ARBA" id="ARBA00022741"/>
    </source>
</evidence>
<dbReference type="GeneTree" id="ENSGT00940000153239"/>
<dbReference type="InterPro" id="IPR036361">
    <property type="entry name" value="SAP_dom_sf"/>
</dbReference>
<keyword evidence="4" id="KW-0547">Nucleotide-binding</keyword>
<evidence type="ECO:0000259" key="15">
    <source>
        <dbReference type="SMART" id="SM00513"/>
    </source>
</evidence>
<comment type="catalytic activity">
    <reaction evidence="13">
        <text>ATP + H2O = ADP + phosphate + H(+)</text>
        <dbReference type="Rhea" id="RHEA:13065"/>
        <dbReference type="ChEBI" id="CHEBI:15377"/>
        <dbReference type="ChEBI" id="CHEBI:15378"/>
        <dbReference type="ChEBI" id="CHEBI:30616"/>
        <dbReference type="ChEBI" id="CHEBI:43474"/>
        <dbReference type="ChEBI" id="CHEBI:456216"/>
        <dbReference type="EC" id="3.6.4.12"/>
    </reaction>
</comment>
<gene>
    <name evidence="17" type="primary">LOC100177452</name>
</gene>
<dbReference type="HOGENOM" id="CLU_014815_2_0_1"/>
<dbReference type="InterPro" id="IPR005160">
    <property type="entry name" value="Ku_C"/>
</dbReference>
<reference evidence="17" key="4">
    <citation type="submission" date="2025-09" db="UniProtKB">
        <authorList>
            <consortium name="Ensembl"/>
        </authorList>
    </citation>
    <scope>IDENTIFICATION</scope>
</reference>
<dbReference type="InterPro" id="IPR036465">
    <property type="entry name" value="vWFA_dom_sf"/>
</dbReference>
<dbReference type="Pfam" id="PF03730">
    <property type="entry name" value="Ku_C"/>
    <property type="match status" value="1"/>
</dbReference>
<dbReference type="Gene3D" id="1.10.1600.10">
    <property type="match status" value="1"/>
</dbReference>
<dbReference type="InterPro" id="IPR005161">
    <property type="entry name" value="Ku_N"/>
</dbReference>
<dbReference type="InterPro" id="IPR003034">
    <property type="entry name" value="SAP_dom"/>
</dbReference>
<dbReference type="FunCoup" id="F6RQS4">
    <property type="interactions" value="418"/>
</dbReference>
<keyword evidence="8" id="KW-0067">ATP-binding</keyword>
<dbReference type="PANTHER" id="PTHR12604:SF2">
    <property type="entry name" value="X-RAY REPAIR CROSS-COMPLEMENTING PROTEIN 6"/>
    <property type="match status" value="1"/>
</dbReference>
<dbReference type="STRING" id="7719.ENSCINP00000001166"/>
<dbReference type="InterPro" id="IPR006164">
    <property type="entry name" value="DNA_bd_Ku70/Ku80"/>
</dbReference>
<keyword evidence="11" id="KW-0234">DNA repair</keyword>
<feature type="domain" description="SAP" evidence="15">
    <location>
        <begin position="566"/>
        <end position="600"/>
    </location>
</feature>
<keyword evidence="10" id="KW-0233">DNA recombination</keyword>
<reference evidence="17" key="3">
    <citation type="submission" date="2025-08" db="UniProtKB">
        <authorList>
            <consortium name="Ensembl"/>
        </authorList>
    </citation>
    <scope>IDENTIFICATION</scope>
</reference>
<evidence type="ECO:0000313" key="17">
    <source>
        <dbReference type="Ensembl" id="ENSCINP00000001166.3"/>
    </source>
</evidence>
<organism evidence="17 18">
    <name type="scientific">Ciona intestinalis</name>
    <name type="common">Transparent sea squirt</name>
    <name type="synonym">Ascidia intestinalis</name>
    <dbReference type="NCBI Taxonomy" id="7719"/>
    <lineage>
        <taxon>Eukaryota</taxon>
        <taxon>Metazoa</taxon>
        <taxon>Chordata</taxon>
        <taxon>Tunicata</taxon>
        <taxon>Ascidiacea</taxon>
        <taxon>Phlebobranchia</taxon>
        <taxon>Cionidae</taxon>
        <taxon>Ciona</taxon>
    </lineage>
</organism>
<dbReference type="EMBL" id="EAAA01001106">
    <property type="status" value="NOT_ANNOTATED_CDS"/>
    <property type="molecule type" value="Genomic_DNA"/>
</dbReference>
<dbReference type="InParanoid" id="F6RQS4"/>
<name>F6RQS4_CIOIN</name>
<evidence type="ECO:0000256" key="6">
    <source>
        <dbReference type="ARBA" id="ARBA00022801"/>
    </source>
</evidence>
<dbReference type="Gene3D" id="1.10.720.30">
    <property type="entry name" value="SAP domain"/>
    <property type="match status" value="1"/>
</dbReference>
<reference evidence="18" key="1">
    <citation type="journal article" date="2002" name="Science">
        <title>The draft genome of Ciona intestinalis: insights into chordate and vertebrate origins.</title>
        <authorList>
            <person name="Dehal P."/>
            <person name="Satou Y."/>
            <person name="Campbell R.K."/>
            <person name="Chapman J."/>
            <person name="Degnan B."/>
            <person name="De Tomaso A."/>
            <person name="Davidson B."/>
            <person name="Di Gregorio A."/>
            <person name="Gelpke M."/>
            <person name="Goodstein D.M."/>
            <person name="Harafuji N."/>
            <person name="Hastings K.E."/>
            <person name="Ho I."/>
            <person name="Hotta K."/>
            <person name="Huang W."/>
            <person name="Kawashima T."/>
            <person name="Lemaire P."/>
            <person name="Martinez D."/>
            <person name="Meinertzhagen I.A."/>
            <person name="Necula S."/>
            <person name="Nonaka M."/>
            <person name="Putnam N."/>
            <person name="Rash S."/>
            <person name="Saiga H."/>
            <person name="Satake M."/>
            <person name="Terry A."/>
            <person name="Yamada L."/>
            <person name="Wang H.G."/>
            <person name="Awazu S."/>
            <person name="Azumi K."/>
            <person name="Boore J."/>
            <person name="Branno M."/>
            <person name="Chin-Bow S."/>
            <person name="DeSantis R."/>
            <person name="Doyle S."/>
            <person name="Francino P."/>
            <person name="Keys D.N."/>
            <person name="Haga S."/>
            <person name="Hayashi H."/>
            <person name="Hino K."/>
            <person name="Imai K.S."/>
            <person name="Inaba K."/>
            <person name="Kano S."/>
            <person name="Kobayashi K."/>
            <person name="Kobayashi M."/>
            <person name="Lee B.I."/>
            <person name="Makabe K.W."/>
            <person name="Manohar C."/>
            <person name="Matassi G."/>
            <person name="Medina M."/>
            <person name="Mochizuki Y."/>
            <person name="Mount S."/>
            <person name="Morishita T."/>
            <person name="Miura S."/>
            <person name="Nakayama A."/>
            <person name="Nishizaka S."/>
            <person name="Nomoto H."/>
            <person name="Ohta F."/>
            <person name="Oishi K."/>
            <person name="Rigoutsos I."/>
            <person name="Sano M."/>
            <person name="Sasaki A."/>
            <person name="Sasakura Y."/>
            <person name="Shoguchi E."/>
            <person name="Shin-i T."/>
            <person name="Spagnuolo A."/>
            <person name="Stainier D."/>
            <person name="Suzuki M.M."/>
            <person name="Tassy O."/>
            <person name="Takatori N."/>
            <person name="Tokuoka M."/>
            <person name="Yagi K."/>
            <person name="Yoshizaki F."/>
            <person name="Wada S."/>
            <person name="Zhang C."/>
            <person name="Hyatt P.D."/>
            <person name="Larimer F."/>
            <person name="Detter C."/>
            <person name="Doggett N."/>
            <person name="Glavina T."/>
            <person name="Hawkins T."/>
            <person name="Richardson P."/>
            <person name="Lucas S."/>
            <person name="Kohara Y."/>
            <person name="Levine M."/>
            <person name="Satoh N."/>
            <person name="Rokhsar D.S."/>
        </authorList>
    </citation>
    <scope>NUCLEOTIDE SEQUENCE [LARGE SCALE GENOMIC DNA]</scope>
</reference>
<proteinExistence type="inferred from homology"/>
<dbReference type="Ensembl" id="ENSCINT00000001166.3">
    <property type="protein sequence ID" value="ENSCINP00000001166.3"/>
    <property type="gene ID" value="ENSCING00000000633.3"/>
</dbReference>
<accession>F6RQS4</accession>
<dbReference type="Pfam" id="PF02735">
    <property type="entry name" value="Ku"/>
    <property type="match status" value="1"/>
</dbReference>
<dbReference type="Gene3D" id="2.40.290.10">
    <property type="match status" value="1"/>
</dbReference>
<dbReference type="GO" id="GO:0000723">
    <property type="term" value="P:telomere maintenance"/>
    <property type="evidence" value="ECO:0000318"/>
    <property type="project" value="GO_Central"/>
</dbReference>
<dbReference type="GO" id="GO:0006310">
    <property type="term" value="P:DNA recombination"/>
    <property type="evidence" value="ECO:0007669"/>
    <property type="project" value="UniProtKB-KW"/>
</dbReference>
<dbReference type="Gene3D" id="3.40.50.410">
    <property type="entry name" value="von Willebrand factor, type A domain"/>
    <property type="match status" value="1"/>
</dbReference>
<dbReference type="GO" id="GO:0003678">
    <property type="term" value="F:DNA helicase activity"/>
    <property type="evidence" value="ECO:0007669"/>
    <property type="project" value="UniProtKB-EC"/>
</dbReference>
<dbReference type="GO" id="GO:0043564">
    <property type="term" value="C:Ku70:Ku80 complex"/>
    <property type="evidence" value="ECO:0000318"/>
    <property type="project" value="GO_Central"/>
</dbReference>
<evidence type="ECO:0000259" key="16">
    <source>
        <dbReference type="SMART" id="SM00559"/>
    </source>
</evidence>
<evidence type="ECO:0000256" key="1">
    <source>
        <dbReference type="ARBA" id="ARBA00004123"/>
    </source>
</evidence>
<evidence type="ECO:0000256" key="5">
    <source>
        <dbReference type="ARBA" id="ARBA00022763"/>
    </source>
</evidence>
<dbReference type="OMA" id="FWANVKH"/>
<dbReference type="InterPro" id="IPR006165">
    <property type="entry name" value="Ku70"/>
</dbReference>
<dbReference type="SMART" id="SM00513">
    <property type="entry name" value="SAP"/>
    <property type="match status" value="1"/>
</dbReference>
<evidence type="ECO:0000256" key="11">
    <source>
        <dbReference type="ARBA" id="ARBA00023204"/>
    </source>
</evidence>
<dbReference type="InterPro" id="IPR016194">
    <property type="entry name" value="SPOC-like_C_dom_sf"/>
</dbReference>
<feature type="region of interest" description="Disordered" evidence="14">
    <location>
        <begin position="529"/>
        <end position="549"/>
    </location>
</feature>
<feature type="domain" description="Ku" evidence="16">
    <location>
        <begin position="296"/>
        <end position="446"/>
    </location>
</feature>
<reference evidence="17" key="2">
    <citation type="journal article" date="2008" name="Genome Biol.">
        <title>Improved genome assembly and evidence-based global gene model set for the chordate Ciona intestinalis: new insight into intron and operon populations.</title>
        <authorList>
            <person name="Satou Y."/>
            <person name="Mineta K."/>
            <person name="Ogasawara M."/>
            <person name="Sasakura Y."/>
            <person name="Shoguchi E."/>
            <person name="Ueno K."/>
            <person name="Yamada L."/>
            <person name="Matsumoto J."/>
            <person name="Wasserscheid J."/>
            <person name="Dewar K."/>
            <person name="Wiley G.B."/>
            <person name="Macmil S.L."/>
            <person name="Roe B.A."/>
            <person name="Zeller R.W."/>
            <person name="Hastings K.E."/>
            <person name="Lemaire P."/>
            <person name="Lindquist E."/>
            <person name="Endo T."/>
            <person name="Hotta K."/>
            <person name="Inaba K."/>
        </authorList>
    </citation>
    <scope>NUCLEOTIDE SEQUENCE [LARGE SCALE GENOMIC DNA]</scope>
    <source>
        <strain evidence="17">wild type</strain>
    </source>
</reference>
<dbReference type="AlphaFoldDB" id="F6RQS4"/>
<dbReference type="Gene3D" id="4.10.970.10">
    <property type="entry name" value="Ku70, bridge and pillars"/>
    <property type="match status" value="1"/>
</dbReference>
<dbReference type="Pfam" id="PF02037">
    <property type="entry name" value="SAP"/>
    <property type="match status" value="1"/>
</dbReference>
<dbReference type="CDD" id="cd00788">
    <property type="entry name" value="KU70"/>
    <property type="match status" value="1"/>
</dbReference>
<dbReference type="GO" id="GO:0042162">
    <property type="term" value="F:telomeric DNA binding"/>
    <property type="evidence" value="ECO:0000318"/>
    <property type="project" value="GO_Central"/>
</dbReference>
<dbReference type="InterPro" id="IPR027388">
    <property type="entry name" value="Ku70_bridge/pillars_dom_sf"/>
</dbReference>
<sequence>AKMSAHIYSDDVSDNENEAEVFEQSYGGRESVVFAIECCEEMFDINQEDEESYFERIMTSIHDMLVNKIITSDTDMNGIVFFGVENKTEDGKFPGVRTWQQFDVPCVKSIMELREIQNIDFKQFENKFGKLAEYEVSNVLWASHQLFLNCPFKLANKTLVVFPWNENPHKGNNNAVKRARAKCGDLHEHGVEIQVFSFNQDFSYEPFYKHITTDQIQSNEQMMNPINAISNLYSFLMRKCYKQRMTRTRLQIGKYKISVGVYTVARKTTKTSAVWIDNSTNKIVKRQINLVDTSTGEMLMPSDVKLYQTWAGKDIVFEKEEVTSMKQLCDVGITVLGFQPRVSTIKPWYHSRPAQFIYPDDSDLKGSSTFFTALLQKCLDKDYVAICRFLFVPRTSASMRNIALLPQREEIDPETSEQIKPSGFFIVYLPFADDVRETELPEEQPSPSEEQVQSAESIIRKLRFKYDPNSFDNPALQTHYKNLEAMALEKEAPDPVTDHTAPDVERIDRKVGPLVETFKSLVFPQNYDPTKTATKHKSNQTTRESKRAKTENAEVNIQEAVNNNALGKYTVVQLKEICRELEVKCTGKKADLISAITAYYDKT</sequence>
<keyword evidence="5" id="KW-0227">DNA damage</keyword>
<dbReference type="NCBIfam" id="TIGR00578">
    <property type="entry name" value="ku70"/>
    <property type="match status" value="1"/>
</dbReference>
<evidence type="ECO:0000256" key="10">
    <source>
        <dbReference type="ARBA" id="ARBA00023172"/>
    </source>
</evidence>
<keyword evidence="6" id="KW-0378">Hydrolase</keyword>
<dbReference type="Proteomes" id="UP000008144">
    <property type="component" value="Chromosome 13"/>
</dbReference>
<dbReference type="InterPro" id="IPR047087">
    <property type="entry name" value="KU70_core_dom"/>
</dbReference>
<keyword evidence="12" id="KW-0539">Nucleus</keyword>
<dbReference type="EC" id="3.6.4.12" evidence="3"/>
<keyword evidence="18" id="KW-1185">Reference proteome</keyword>
<evidence type="ECO:0000256" key="7">
    <source>
        <dbReference type="ARBA" id="ARBA00022806"/>
    </source>
</evidence>
<evidence type="ECO:0000256" key="12">
    <source>
        <dbReference type="ARBA" id="ARBA00023242"/>
    </source>
</evidence>
<dbReference type="SUPFAM" id="SSF53300">
    <property type="entry name" value="vWA-like"/>
    <property type="match status" value="1"/>
</dbReference>
<dbReference type="PANTHER" id="PTHR12604">
    <property type="entry name" value="KU AUTOANTIGEN DNA HELICASE"/>
    <property type="match status" value="1"/>
</dbReference>
<dbReference type="SUPFAM" id="SSF68906">
    <property type="entry name" value="SAP domain"/>
    <property type="match status" value="1"/>
</dbReference>
<evidence type="ECO:0000313" key="18">
    <source>
        <dbReference type="Proteomes" id="UP000008144"/>
    </source>
</evidence>
<dbReference type="PIRSF" id="PIRSF003033">
    <property type="entry name" value="Ku70"/>
    <property type="match status" value="1"/>
</dbReference>
<dbReference type="GO" id="GO:0005524">
    <property type="term" value="F:ATP binding"/>
    <property type="evidence" value="ECO:0007669"/>
    <property type="project" value="UniProtKB-KW"/>
</dbReference>
<dbReference type="GO" id="GO:0006303">
    <property type="term" value="P:double-strand break repair via nonhomologous end joining"/>
    <property type="evidence" value="ECO:0000318"/>
    <property type="project" value="GO_Central"/>
</dbReference>
<dbReference type="GO" id="GO:0003684">
    <property type="term" value="F:damaged DNA binding"/>
    <property type="evidence" value="ECO:0007669"/>
    <property type="project" value="InterPro"/>
</dbReference>
<dbReference type="SUPFAM" id="SSF100939">
    <property type="entry name" value="SPOC domain-like"/>
    <property type="match status" value="1"/>
</dbReference>
<evidence type="ECO:0000256" key="2">
    <source>
        <dbReference type="ARBA" id="ARBA00005240"/>
    </source>
</evidence>
<dbReference type="SMART" id="SM00559">
    <property type="entry name" value="Ku78"/>
    <property type="match status" value="1"/>
</dbReference>
<comment type="subcellular location">
    <subcellularLocation>
        <location evidence="1">Nucleus</location>
    </subcellularLocation>
</comment>